<dbReference type="AlphaFoldDB" id="A0A285UFD0"/>
<sequence length="144" mass="15453">MSTKTEKFNVTVKCGNKTYAPGKPVPLGGKTGLSDEEVASLRANFGDWTGGPESGAQNQSNEVANLQATLDTIRDERDMLLERASEAEKELFEVQKELNKGSDATLVSRIDAVTKERDQLIEDNKVLADRVAALEAAAKSGAGK</sequence>
<keyword evidence="3" id="KW-1185">Reference proteome</keyword>
<organism evidence="2 3">
    <name type="scientific">Rhizobium subbaraonis</name>
    <dbReference type="NCBI Taxonomy" id="908946"/>
    <lineage>
        <taxon>Bacteria</taxon>
        <taxon>Pseudomonadati</taxon>
        <taxon>Pseudomonadota</taxon>
        <taxon>Alphaproteobacteria</taxon>
        <taxon>Hyphomicrobiales</taxon>
        <taxon>Rhizobiaceae</taxon>
        <taxon>Rhizobium/Agrobacterium group</taxon>
        <taxon>Rhizobium</taxon>
    </lineage>
</organism>
<accession>A0A285UFD0</accession>
<evidence type="ECO:0000313" key="3">
    <source>
        <dbReference type="Proteomes" id="UP000219167"/>
    </source>
</evidence>
<proteinExistence type="predicted"/>
<feature type="coiled-coil region" evidence="1">
    <location>
        <begin position="56"/>
        <end position="137"/>
    </location>
</feature>
<dbReference type="OrthoDB" id="8030730at2"/>
<dbReference type="Proteomes" id="UP000219167">
    <property type="component" value="Unassembled WGS sequence"/>
</dbReference>
<evidence type="ECO:0000256" key="1">
    <source>
        <dbReference type="SAM" id="Coils"/>
    </source>
</evidence>
<name>A0A285UFD0_9HYPH</name>
<keyword evidence="1" id="KW-0175">Coiled coil</keyword>
<reference evidence="2 3" key="1">
    <citation type="submission" date="2017-08" db="EMBL/GenBank/DDBJ databases">
        <authorList>
            <person name="de Groot N.N."/>
        </authorList>
    </citation>
    <scope>NUCLEOTIDE SEQUENCE [LARGE SCALE GENOMIC DNA]</scope>
    <source>
        <strain evidence="2 3">JC85</strain>
    </source>
</reference>
<gene>
    <name evidence="2" type="ORF">SAMN05892877_105365</name>
</gene>
<evidence type="ECO:0000313" key="2">
    <source>
        <dbReference type="EMBL" id="SOC38991.1"/>
    </source>
</evidence>
<protein>
    <submittedName>
        <fullName evidence="2">Uncharacterized protein</fullName>
    </submittedName>
</protein>
<dbReference type="RefSeq" id="WP_097138717.1">
    <property type="nucleotide sequence ID" value="NZ_OBQD01000005.1"/>
</dbReference>
<dbReference type="EMBL" id="OBQD01000005">
    <property type="protein sequence ID" value="SOC38991.1"/>
    <property type="molecule type" value="Genomic_DNA"/>
</dbReference>